<evidence type="ECO:0000313" key="1">
    <source>
        <dbReference type="EMBL" id="KAG2207706.1"/>
    </source>
</evidence>
<dbReference type="AlphaFoldDB" id="A0A8H7RDN4"/>
<name>A0A8H7RDN4_9FUNG</name>
<proteinExistence type="predicted"/>
<sequence>MNKQPEFLLELDEEQDNCKNIASIDSAHHFLNFSRKITEASSMRKPVDIQLGIACGKDLLFNSPSRILRRPPQTLSFNNKTNPVKNNTYDIITSPLSKPSYPIDEVSAKRETNYRPSPMLLQMQQNSNIKSNNVKSSSSLLDQLVADVLSHIESCPDNSAYSDDLDKLKPKLQAYTVTRLPALKS</sequence>
<keyword evidence="2" id="KW-1185">Reference proteome</keyword>
<accession>A0A8H7RDN4</accession>
<evidence type="ECO:0000313" key="2">
    <source>
        <dbReference type="Proteomes" id="UP000603453"/>
    </source>
</evidence>
<comment type="caution">
    <text evidence="1">The sequence shown here is derived from an EMBL/GenBank/DDBJ whole genome shotgun (WGS) entry which is preliminary data.</text>
</comment>
<organism evidence="1 2">
    <name type="scientific">Mucor saturninus</name>
    <dbReference type="NCBI Taxonomy" id="64648"/>
    <lineage>
        <taxon>Eukaryota</taxon>
        <taxon>Fungi</taxon>
        <taxon>Fungi incertae sedis</taxon>
        <taxon>Mucoromycota</taxon>
        <taxon>Mucoromycotina</taxon>
        <taxon>Mucoromycetes</taxon>
        <taxon>Mucorales</taxon>
        <taxon>Mucorineae</taxon>
        <taxon>Mucoraceae</taxon>
        <taxon>Mucor</taxon>
    </lineage>
</organism>
<dbReference type="OrthoDB" id="2247400at2759"/>
<protein>
    <submittedName>
        <fullName evidence="1">Uncharacterized protein</fullName>
    </submittedName>
</protein>
<dbReference type="Proteomes" id="UP000603453">
    <property type="component" value="Unassembled WGS sequence"/>
</dbReference>
<gene>
    <name evidence="1" type="ORF">INT47_011826</name>
</gene>
<dbReference type="EMBL" id="JAEPRD010000023">
    <property type="protein sequence ID" value="KAG2207706.1"/>
    <property type="molecule type" value="Genomic_DNA"/>
</dbReference>
<reference evidence="1" key="1">
    <citation type="submission" date="2020-12" db="EMBL/GenBank/DDBJ databases">
        <title>Metabolic potential, ecology and presence of endohyphal bacteria is reflected in genomic diversity of Mucoromycotina.</title>
        <authorList>
            <person name="Muszewska A."/>
            <person name="Okrasinska A."/>
            <person name="Steczkiewicz K."/>
            <person name="Drgas O."/>
            <person name="Orlowska M."/>
            <person name="Perlinska-Lenart U."/>
            <person name="Aleksandrzak-Piekarczyk T."/>
            <person name="Szatraj K."/>
            <person name="Zielenkiewicz U."/>
            <person name="Pilsyk S."/>
            <person name="Malc E."/>
            <person name="Mieczkowski P."/>
            <person name="Kruszewska J.S."/>
            <person name="Biernat P."/>
            <person name="Pawlowska J."/>
        </authorList>
    </citation>
    <scope>NUCLEOTIDE SEQUENCE</scope>
    <source>
        <strain evidence="1">WA0000017839</strain>
    </source>
</reference>